<evidence type="ECO:0000313" key="2">
    <source>
        <dbReference type="Proteomes" id="UP000265419"/>
    </source>
</evidence>
<protein>
    <submittedName>
        <fullName evidence="1">Uncharacterized protein</fullName>
    </submittedName>
</protein>
<reference evidence="1 2" key="1">
    <citation type="submission" date="2018-07" db="EMBL/GenBank/DDBJ databases">
        <title>Arthrobacter sp. nov., isolated from raw cow's milk with high bacterial count.</title>
        <authorList>
            <person name="Hahne J."/>
            <person name="Isele D."/>
            <person name="Lipski A."/>
        </authorList>
    </citation>
    <scope>NUCLEOTIDE SEQUENCE [LARGE SCALE GENOMIC DNA]</scope>
    <source>
        <strain evidence="1 2">JZ R-35</strain>
    </source>
</reference>
<dbReference type="AlphaFoldDB" id="A0A399J6S1"/>
<comment type="caution">
    <text evidence="1">The sequence shown here is derived from an EMBL/GenBank/DDBJ whole genome shotgun (WGS) entry which is preliminary data.</text>
</comment>
<dbReference type="EMBL" id="QQXK01000034">
    <property type="protein sequence ID" value="RII41175.1"/>
    <property type="molecule type" value="Genomic_DNA"/>
</dbReference>
<sequence>MIHVFEASTLYQVASLSSMLRSGSIDTHGERRVLLLVDSARQPELVPSLREAAGFEALAADFDDVVDFGAALWPLRPHQFAPRRLEQPLFQTLLRAAWGLGEEDVTLYLESLQVNPARALAAVFASSPLVVHADGLMSYGPTRNRLAPEILERVRTLVYLDLVPGLSPALLAEASPRLVAAPLEPFARLIDAWAGALAPSPALQGVIDAAEPTVLVVGQYLSDLGLLTPEHEAEHSRLLLEAALEFGARRIVFKPHPAASASSIGSFHSAARSAGVQVSFIHDAVPAEVVASWLAPVGVVSFFSTTLATLRALGSVPVRAVGTGPLLHALAPFENSNRVPLVLSDALYGDGADAGLAEDPARLQALIDSIAYAMRSEQLPELRSTALRFLAAEPGLRDRYVKQRRLRALGLPHRSPSSPGRAHRAVHGIIKNEEIANKVLSVVRGASDPDGLRRGSRRAAAAVGSRLVTWSKRA</sequence>
<dbReference type="Proteomes" id="UP000265419">
    <property type="component" value="Unassembled WGS sequence"/>
</dbReference>
<name>A0A399J6S1_9MICC</name>
<organism evidence="1 2">
    <name type="scientific">Galactobacter valiniphilus</name>
    <dbReference type="NCBI Taxonomy" id="2676122"/>
    <lineage>
        <taxon>Bacteria</taxon>
        <taxon>Bacillati</taxon>
        <taxon>Actinomycetota</taxon>
        <taxon>Actinomycetes</taxon>
        <taxon>Micrococcales</taxon>
        <taxon>Micrococcaceae</taxon>
        <taxon>Galactobacter</taxon>
    </lineage>
</organism>
<dbReference type="Pfam" id="PF07388">
    <property type="entry name" value="A-2_8-polyST"/>
    <property type="match status" value="1"/>
</dbReference>
<gene>
    <name evidence="1" type="ORF">DWB68_13960</name>
</gene>
<accession>A0A399J6S1</accession>
<evidence type="ECO:0000313" key="1">
    <source>
        <dbReference type="EMBL" id="RII41175.1"/>
    </source>
</evidence>
<dbReference type="RefSeq" id="WP_119425731.1">
    <property type="nucleotide sequence ID" value="NZ_QQXK01000034.1"/>
</dbReference>
<proteinExistence type="predicted"/>
<dbReference type="InterPro" id="IPR010866">
    <property type="entry name" value="A-2_8-polyST"/>
</dbReference>
<keyword evidence="2" id="KW-1185">Reference proteome</keyword>